<evidence type="ECO:0000259" key="13">
    <source>
        <dbReference type="Pfam" id="PF10433"/>
    </source>
</evidence>
<evidence type="ECO:0000313" key="15">
    <source>
        <dbReference type="EMBL" id="KTW27402.1"/>
    </source>
</evidence>
<dbReference type="InterPro" id="IPR018846">
    <property type="entry name" value="Beta-prop_RSE1/DDB1/CPSF1_1st"/>
</dbReference>
<dbReference type="SUPFAM" id="SSF50978">
    <property type="entry name" value="WD40 repeat-like"/>
    <property type="match status" value="2"/>
</dbReference>
<evidence type="ECO:0000256" key="5">
    <source>
        <dbReference type="ARBA" id="ARBA00023187"/>
    </source>
</evidence>
<reference evidence="16" key="1">
    <citation type="journal article" date="2016" name="Nat. Commun.">
        <title>Genome analysis of three Pneumocystis species reveals adaptation mechanisms to life exclusively in mammalian hosts.</title>
        <authorList>
            <person name="Ma L."/>
            <person name="Chen Z."/>
            <person name="Huang D.W."/>
            <person name="Kutty G."/>
            <person name="Ishihara M."/>
            <person name="Wang H."/>
            <person name="Abouelleil A."/>
            <person name="Bishop L."/>
            <person name="Davey E."/>
            <person name="Deng R."/>
            <person name="Deng X."/>
            <person name="Fan L."/>
            <person name="Fantoni G."/>
            <person name="Fitzgerald M."/>
            <person name="Gogineni E."/>
            <person name="Goldberg J.M."/>
            <person name="Handley G."/>
            <person name="Hu X."/>
            <person name="Huber C."/>
            <person name="Jiao X."/>
            <person name="Jones K."/>
            <person name="Levin J.Z."/>
            <person name="Liu Y."/>
            <person name="Macdonald P."/>
            <person name="Melnikov A."/>
            <person name="Raley C."/>
            <person name="Sassi M."/>
            <person name="Sherman B.T."/>
            <person name="Song X."/>
            <person name="Sykes S."/>
            <person name="Tran B."/>
            <person name="Walsh L."/>
            <person name="Xia Y."/>
            <person name="Yang J."/>
            <person name="Young S."/>
            <person name="Zeng Q."/>
            <person name="Zheng X."/>
            <person name="Stephens R."/>
            <person name="Nusbaum C."/>
            <person name="Birren B.W."/>
            <person name="Azadi P."/>
            <person name="Lempicki R.A."/>
            <person name="Cuomo C.A."/>
            <person name="Kovacs J.A."/>
        </authorList>
    </citation>
    <scope>NUCLEOTIDE SEQUENCE [LARGE SCALE GENOMIC DNA]</scope>
    <source>
        <strain evidence="16">B80</strain>
    </source>
</reference>
<keyword evidence="4" id="KW-0747">Spliceosome</keyword>
<evidence type="ECO:0000256" key="11">
    <source>
        <dbReference type="SAM" id="SignalP"/>
    </source>
</evidence>
<feature type="signal peptide" evidence="11">
    <location>
        <begin position="1"/>
        <end position="22"/>
    </location>
</feature>
<dbReference type="GO" id="GO:0006397">
    <property type="term" value="P:mRNA processing"/>
    <property type="evidence" value="ECO:0007669"/>
    <property type="project" value="UniProtKB-KW"/>
</dbReference>
<dbReference type="Proteomes" id="UP000054454">
    <property type="component" value="Unassembled WGS sequence"/>
</dbReference>
<dbReference type="InterPro" id="IPR015943">
    <property type="entry name" value="WD40/YVTN_repeat-like_dom_sf"/>
</dbReference>
<dbReference type="GeneID" id="28937129"/>
<keyword evidence="6" id="KW-0539">Nucleus</keyword>
<evidence type="ECO:0000256" key="10">
    <source>
        <dbReference type="ARBA" id="ARBA00068521"/>
    </source>
</evidence>
<dbReference type="EMBL" id="LFVZ01000010">
    <property type="protein sequence ID" value="KTW27402.1"/>
    <property type="molecule type" value="Genomic_DNA"/>
</dbReference>
<dbReference type="AlphaFoldDB" id="A0A0W4ZGD2"/>
<name>A0A0W4ZGD2_PNEC8</name>
<feature type="chain" id="PRO_5006933788" description="Pre-mRNA-splicing factor RSE1" evidence="11">
    <location>
        <begin position="23"/>
        <end position="1198"/>
    </location>
</feature>
<dbReference type="InterPro" id="IPR036322">
    <property type="entry name" value="WD40_repeat_dom_sf"/>
</dbReference>
<feature type="domain" description="RSE1/DDB1/CPSF1 first beta-propeller" evidence="13">
    <location>
        <begin position="22"/>
        <end position="383"/>
    </location>
</feature>
<proteinExistence type="inferred from homology"/>
<dbReference type="InterPro" id="IPR050358">
    <property type="entry name" value="RSE1/DDB1/CFT1"/>
</dbReference>
<dbReference type="VEuPathDB" id="FungiDB:T552_02381"/>
<dbReference type="OrthoDB" id="436637at2759"/>
<dbReference type="RefSeq" id="XP_018225444.1">
    <property type="nucleotide sequence ID" value="XM_018370926.1"/>
</dbReference>
<evidence type="ECO:0000259" key="14">
    <source>
        <dbReference type="Pfam" id="PF23726"/>
    </source>
</evidence>
<evidence type="ECO:0000256" key="7">
    <source>
        <dbReference type="ARBA" id="ARBA00038266"/>
    </source>
</evidence>
<comment type="subunit">
    <text evidence="2">Associated with the spliceosome.</text>
</comment>
<organism evidence="15 16">
    <name type="scientific">Pneumocystis carinii (strain B80)</name>
    <name type="common">Rat pneumocystis pneumonia agent</name>
    <name type="synonym">Pneumocystis carinii f. sp. carinii</name>
    <dbReference type="NCBI Taxonomy" id="1408658"/>
    <lineage>
        <taxon>Eukaryota</taxon>
        <taxon>Fungi</taxon>
        <taxon>Dikarya</taxon>
        <taxon>Ascomycota</taxon>
        <taxon>Taphrinomycotina</taxon>
        <taxon>Pneumocystomycetes</taxon>
        <taxon>Pneumocystaceae</taxon>
        <taxon>Pneumocystis</taxon>
    </lineage>
</organism>
<dbReference type="FunFam" id="2.130.10.10:FF:001143">
    <property type="entry name" value="Pre-mRNA-splicing factor rse-1, putative"/>
    <property type="match status" value="1"/>
</dbReference>
<dbReference type="InterPro" id="IPR058543">
    <property type="entry name" value="Beta-prop_RSE1/DDB1/CPSF1_2nd"/>
</dbReference>
<dbReference type="FunFam" id="2.130.10.10:FF:000068">
    <property type="entry name" value="Pre-mRNA-splicing factor rse1, variant"/>
    <property type="match status" value="1"/>
</dbReference>
<keyword evidence="11" id="KW-0732">Signal</keyword>
<evidence type="ECO:0000256" key="2">
    <source>
        <dbReference type="ARBA" id="ARBA00011524"/>
    </source>
</evidence>
<gene>
    <name evidence="15" type="ORF">T552_02381</name>
</gene>
<dbReference type="Pfam" id="PF23726">
    <property type="entry name" value="Beta-prop_RSE1_2nd"/>
    <property type="match status" value="1"/>
</dbReference>
<evidence type="ECO:0000256" key="4">
    <source>
        <dbReference type="ARBA" id="ARBA00022728"/>
    </source>
</evidence>
<dbReference type="InterPro" id="IPR004871">
    <property type="entry name" value="RSE1/DDB1/CPSF1_C"/>
</dbReference>
<evidence type="ECO:0000259" key="12">
    <source>
        <dbReference type="Pfam" id="PF03178"/>
    </source>
</evidence>
<evidence type="ECO:0000256" key="6">
    <source>
        <dbReference type="ARBA" id="ARBA00023242"/>
    </source>
</evidence>
<comment type="function">
    <text evidence="9">Involved in pre-mRNA splicing and cell cycle control.</text>
</comment>
<feature type="domain" description="RSE1/DDB1/CPSF1 C-terminal" evidence="12">
    <location>
        <begin position="844"/>
        <end position="1164"/>
    </location>
</feature>
<dbReference type="Gene3D" id="2.130.10.10">
    <property type="entry name" value="YVTN repeat-like/Quinoprotein amine dehydrogenase"/>
    <property type="match status" value="3"/>
</dbReference>
<keyword evidence="5" id="KW-0508">mRNA splicing</keyword>
<accession>A0A0W4ZGD2</accession>
<dbReference type="Pfam" id="PF10433">
    <property type="entry name" value="Beta-prop_RSE1_1st"/>
    <property type="match status" value="1"/>
</dbReference>
<keyword evidence="3" id="KW-0507">mRNA processing</keyword>
<comment type="similarity">
    <text evidence="7">Belongs to the RSE1 family.</text>
</comment>
<dbReference type="GO" id="GO:0008380">
    <property type="term" value="P:RNA splicing"/>
    <property type="evidence" value="ECO:0007669"/>
    <property type="project" value="UniProtKB-KW"/>
</dbReference>
<evidence type="ECO:0000313" key="16">
    <source>
        <dbReference type="Proteomes" id="UP000054454"/>
    </source>
</evidence>
<protein>
    <recommendedName>
        <fullName evidence="8">Pre-mRNA-splicing factor RSE1</fullName>
    </recommendedName>
    <alternativeName>
        <fullName evidence="10">Pre-mRNA-splicing factor rse1</fullName>
    </alternativeName>
</protein>
<dbReference type="PANTHER" id="PTHR10644">
    <property type="entry name" value="DNA REPAIR/RNA PROCESSING CPSF FAMILY"/>
    <property type="match status" value="1"/>
</dbReference>
<comment type="subcellular location">
    <subcellularLocation>
        <location evidence="1">Nucleus</location>
    </subcellularLocation>
</comment>
<sequence length="1198" mass="133965">MAAIMPNMFLYSLSLLPPSGISLTVVGQFSGQKQQEIVVARGSRLELLKPDPNLGKIKTLLSHDVYGIIRSLIGFRLAGTNKDHLIVGSDSGRITILEYKPDINVFSKVHQETYGKSGVRRVVPGQYLAVDPKGRATMIASIEKNKLVYVLNRDSATNLTISSPLEAHKSCSLVFCLVGLDVGYENPVFAALEVDYTEAELDPSGKAYRDTQKVLTYYELDLGLNHVVRKWTDPVDRKANLLIAVPGGTDGPSGTLVCTENSIFYKHKGKKVHRIPIPTRMGPLANPKANQIVVSYVVHKMRGAFFFLIQNEDGDLFKVTIDLNDNEVKCLRIKYFDTVPVSTGLSILKSGFLFVGSEYGNHHLYQFEKLGDDNNEIEFSSVNFPVLDLNETYEPSYFRPRPLENLLLVDDMNSMNPLMDSKILNLTDEDAPQIYALCGRGARSTFRILRHGLEVNEIVASGLPGSPTAVWTTKLISTDQYDAYIVLSFVNGTLVLSIGETVEEISDTGFLSSSPTLAVQQLGDDALIQVHPKGIRHIQADKRVNEWKTPAHRSIVQATTNQRQVVIGLSNGEIVYFELDDEGNLNEYQDKKQMTGSITSLSIGQVQEGRQRHPFLAVGCDDSTVRIISLEPDNTLENLSVQALTAPPNSLCIMSMKERNIETFYLHIGLNNGVYLRSVLETSTGQLKDTRTRFLGSSPVKLFCVTIQNQLSVVALSSRPWLVYIINASLHLVPLIYESLEYCWGFSSEQCPEGIVGIQGQDLRIFTIEGLDNVLKQDSIPLTYTPRRFIKHPNEHIFYIIESDHNVLPSNERQKRMEGLQNGDSFVLPPEDFGLPRGSAGNWASCITVLDPLAKKVLSKIEFDDNEAAFSIAIVTFKNQNDEIFLVIGTGKNAILSPKSFSSAYINIYRFIDGGKSVELVHKTEVDNIPLALLGFQGRLLAGLGKMLRIYEMGMKKCLRKCEVRAVPNCIVQLHTQGSRIIIADIQESIHFAVYKYLENRLIVFADDIIPRWTTSFTMLDYDTVAAGDKFGNFWINRCPPEVSESADEDPSGAQLIHEKSYLFGAAKRLKMLAHFYVGDMFTSMHKVQLIAGGRDIIVYTGMMGSIGIFLPFVGREDVDFFQQLEALMRTEDPSLIGRDHLIYRGYYVPVKSVIDGDLCERFLMLPYDKKQMIANELDREVSEIAKKIEDMRVRVAF</sequence>
<evidence type="ECO:0000256" key="9">
    <source>
        <dbReference type="ARBA" id="ARBA00055157"/>
    </source>
</evidence>
<comment type="caution">
    <text evidence="15">The sequence shown here is derived from an EMBL/GenBank/DDBJ whole genome shotgun (WGS) entry which is preliminary data.</text>
</comment>
<dbReference type="GO" id="GO:0003676">
    <property type="term" value="F:nucleic acid binding"/>
    <property type="evidence" value="ECO:0007669"/>
    <property type="project" value="InterPro"/>
</dbReference>
<keyword evidence="16" id="KW-1185">Reference proteome</keyword>
<dbReference type="Pfam" id="PF03178">
    <property type="entry name" value="CPSF_A"/>
    <property type="match status" value="1"/>
</dbReference>
<feature type="domain" description="RSE1/DDB1/CPSF1 second beta-propeller" evidence="14">
    <location>
        <begin position="456"/>
        <end position="768"/>
    </location>
</feature>
<evidence type="ECO:0000256" key="8">
    <source>
        <dbReference type="ARBA" id="ARBA00040134"/>
    </source>
</evidence>
<evidence type="ECO:0000256" key="3">
    <source>
        <dbReference type="ARBA" id="ARBA00022664"/>
    </source>
</evidence>
<dbReference type="GO" id="GO:0005681">
    <property type="term" value="C:spliceosomal complex"/>
    <property type="evidence" value="ECO:0007669"/>
    <property type="project" value="UniProtKB-KW"/>
</dbReference>
<evidence type="ECO:0000256" key="1">
    <source>
        <dbReference type="ARBA" id="ARBA00004123"/>
    </source>
</evidence>